<comment type="caution">
    <text evidence="4">The sequence shown here is derived from an EMBL/GenBank/DDBJ whole genome shotgun (WGS) entry which is preliminary data.</text>
</comment>
<dbReference type="GO" id="GO:0008270">
    <property type="term" value="F:zinc ion binding"/>
    <property type="evidence" value="ECO:0007669"/>
    <property type="project" value="UniProtKB-KW"/>
</dbReference>
<evidence type="ECO:0000256" key="1">
    <source>
        <dbReference type="PROSITE-ProRule" id="PRU00047"/>
    </source>
</evidence>
<keyword evidence="1" id="KW-0862">Zinc</keyword>
<gene>
    <name evidence="4" type="ORF">ACJMK2_005029</name>
</gene>
<organism evidence="4 5">
    <name type="scientific">Sinanodonta woodiana</name>
    <name type="common">Chinese pond mussel</name>
    <name type="synonym">Anodonta woodiana</name>
    <dbReference type="NCBI Taxonomy" id="1069815"/>
    <lineage>
        <taxon>Eukaryota</taxon>
        <taxon>Metazoa</taxon>
        <taxon>Spiralia</taxon>
        <taxon>Lophotrochozoa</taxon>
        <taxon>Mollusca</taxon>
        <taxon>Bivalvia</taxon>
        <taxon>Autobranchia</taxon>
        <taxon>Heteroconchia</taxon>
        <taxon>Palaeoheterodonta</taxon>
        <taxon>Unionida</taxon>
        <taxon>Unionoidea</taxon>
        <taxon>Unionidae</taxon>
        <taxon>Unioninae</taxon>
        <taxon>Sinanodonta</taxon>
    </lineage>
</organism>
<dbReference type="SUPFAM" id="SSF50630">
    <property type="entry name" value="Acid proteases"/>
    <property type="match status" value="1"/>
</dbReference>
<reference evidence="4 5" key="1">
    <citation type="submission" date="2024-11" db="EMBL/GenBank/DDBJ databases">
        <title>Chromosome-level genome assembly of the freshwater bivalve Anodonta woodiana.</title>
        <authorList>
            <person name="Chen X."/>
        </authorList>
    </citation>
    <scope>NUCLEOTIDE SEQUENCE [LARGE SCALE GENOMIC DNA]</scope>
    <source>
        <strain evidence="4">MN2024</strain>
        <tissue evidence="4">Gills</tissue>
    </source>
</reference>
<name>A0ABD3VNU4_SINWO</name>
<dbReference type="AlphaFoldDB" id="A0ABD3VNU4"/>
<dbReference type="PROSITE" id="PS50158">
    <property type="entry name" value="ZF_CCHC"/>
    <property type="match status" value="1"/>
</dbReference>
<feature type="domain" description="CCHC-type" evidence="3">
    <location>
        <begin position="26"/>
        <end position="40"/>
    </location>
</feature>
<dbReference type="InterPro" id="IPR021109">
    <property type="entry name" value="Peptidase_aspartic_dom_sf"/>
</dbReference>
<dbReference type="SUPFAM" id="SSF57756">
    <property type="entry name" value="Retrovirus zinc finger-like domains"/>
    <property type="match status" value="1"/>
</dbReference>
<keyword evidence="1" id="KW-0863">Zinc-finger</keyword>
<dbReference type="Proteomes" id="UP001634394">
    <property type="component" value="Unassembled WGS sequence"/>
</dbReference>
<dbReference type="EMBL" id="JBJQND010000010">
    <property type="protein sequence ID" value="KAL3863264.1"/>
    <property type="molecule type" value="Genomic_DNA"/>
</dbReference>
<dbReference type="InterPro" id="IPR001878">
    <property type="entry name" value="Znf_CCHC"/>
</dbReference>
<feature type="region of interest" description="Disordered" evidence="2">
    <location>
        <begin position="1"/>
        <end position="22"/>
    </location>
</feature>
<evidence type="ECO:0000313" key="4">
    <source>
        <dbReference type="EMBL" id="KAL3863264.1"/>
    </source>
</evidence>
<accession>A0ABD3VNU4</accession>
<dbReference type="PANTHER" id="PTHR46888">
    <property type="entry name" value="ZINC KNUCKLE DOMAINCONTAINING PROTEIN-RELATED"/>
    <property type="match status" value="1"/>
</dbReference>
<evidence type="ECO:0000259" key="3">
    <source>
        <dbReference type="PROSITE" id="PS50158"/>
    </source>
</evidence>
<protein>
    <recommendedName>
        <fullName evidence="3">CCHC-type domain-containing protein</fullName>
    </recommendedName>
</protein>
<dbReference type="PANTHER" id="PTHR46888:SF15">
    <property type="entry name" value="ZINC FINGER AND SCAN DOMAIN-CONTAINING PROTEIN 12-LIKE"/>
    <property type="match status" value="1"/>
</dbReference>
<evidence type="ECO:0000256" key="2">
    <source>
        <dbReference type="SAM" id="MobiDB-lite"/>
    </source>
</evidence>
<proteinExistence type="predicted"/>
<dbReference type="Gene3D" id="4.10.60.10">
    <property type="entry name" value="Zinc finger, CCHC-type"/>
    <property type="match status" value="1"/>
</dbReference>
<sequence length="116" mass="12970">MNIHITQQQAKLTSTSDQSNQKNRQCYRCRQWGHIARHCPTDDVKHSGNPATCFVKPSIGQRIISETGYVNGREIMFVKDTGSDMTLIGEDLVDKSCKLEGHKVTLYATVGQPFTA</sequence>
<keyword evidence="5" id="KW-1185">Reference proteome</keyword>
<dbReference type="InterPro" id="IPR036875">
    <property type="entry name" value="Znf_CCHC_sf"/>
</dbReference>
<keyword evidence="1" id="KW-0479">Metal-binding</keyword>
<evidence type="ECO:0000313" key="5">
    <source>
        <dbReference type="Proteomes" id="UP001634394"/>
    </source>
</evidence>